<keyword evidence="2" id="KW-0067">ATP-binding</keyword>
<name>A0A1H4AZU7_XYLRU</name>
<sequence>MEKLNQDKESHRLWHRLNERFVKAMATYHLIEDDDHILVGLSGGKDSLLLLEMMAKRSRIQHPRFKVEALHVRMANIHYETDTSYLQQFCDNLGVKLHVLTTSFEVDATAESEPTDAARRRKQKTPCFLCSWNRRKQMFNLAQELGCNKIALGHHQDDLLHTALMNLTFQGRFDTMPALLRMRKMPLAIIRPLCMIEEKDIKQYAELQGYQKQQKLCPYETHSHRADIKHIYDAIEQMNPEARYSMWNALNTDNKLIEE</sequence>
<dbReference type="CDD" id="cd24138">
    <property type="entry name" value="TtcA-like"/>
    <property type="match status" value="1"/>
</dbReference>
<feature type="binding site" evidence="2">
    <location>
        <position position="158"/>
    </location>
    <ligand>
        <name>ATP</name>
        <dbReference type="ChEBI" id="CHEBI:30616"/>
    </ligand>
</feature>
<dbReference type="Proteomes" id="UP000182257">
    <property type="component" value="Unassembled WGS sequence"/>
</dbReference>
<evidence type="ECO:0000313" key="5">
    <source>
        <dbReference type="Proteomes" id="UP000182257"/>
    </source>
</evidence>
<dbReference type="PANTHER" id="PTHR43686:SF1">
    <property type="entry name" value="AMINOTRAN_5 DOMAIN-CONTAINING PROTEIN"/>
    <property type="match status" value="1"/>
</dbReference>
<keyword evidence="1" id="KW-0808">Transferase</keyword>
<feature type="binding site" evidence="2">
    <location>
        <position position="153"/>
    </location>
    <ligand>
        <name>ATP</name>
        <dbReference type="ChEBI" id="CHEBI:30616"/>
    </ligand>
</feature>
<keyword evidence="2" id="KW-0547">Nucleotide-binding</keyword>
<evidence type="ECO:0000259" key="3">
    <source>
        <dbReference type="Pfam" id="PF01171"/>
    </source>
</evidence>
<dbReference type="PANTHER" id="PTHR43686">
    <property type="entry name" value="SULFURTRANSFERASE-RELATED"/>
    <property type="match status" value="1"/>
</dbReference>
<protein>
    <submittedName>
        <fullName evidence="4">tRNA(Ile)-lysidine synthase TilS/MesJ</fullName>
    </submittedName>
</protein>
<feature type="binding site" evidence="2">
    <location>
        <position position="72"/>
    </location>
    <ligand>
        <name>ATP</name>
        <dbReference type="ChEBI" id="CHEBI:30616"/>
    </ligand>
</feature>
<dbReference type="PIRSF" id="PIRSF004976">
    <property type="entry name" value="ATPase_YdaO"/>
    <property type="match status" value="1"/>
</dbReference>
<dbReference type="EMBL" id="FNRF01000002">
    <property type="protein sequence ID" value="SEA41409.1"/>
    <property type="molecule type" value="Genomic_DNA"/>
</dbReference>
<dbReference type="Gene3D" id="3.40.50.620">
    <property type="entry name" value="HUPs"/>
    <property type="match status" value="1"/>
</dbReference>
<dbReference type="InterPro" id="IPR011063">
    <property type="entry name" value="TilS/TtcA_N"/>
</dbReference>
<evidence type="ECO:0000256" key="1">
    <source>
        <dbReference type="ARBA" id="ARBA00022679"/>
    </source>
</evidence>
<feature type="binding site" evidence="2">
    <location>
        <position position="46"/>
    </location>
    <ligand>
        <name>ATP</name>
        <dbReference type="ChEBI" id="CHEBI:30616"/>
    </ligand>
</feature>
<dbReference type="InterPro" id="IPR014729">
    <property type="entry name" value="Rossmann-like_a/b/a_fold"/>
</dbReference>
<evidence type="ECO:0000313" key="4">
    <source>
        <dbReference type="EMBL" id="SEA41409.1"/>
    </source>
</evidence>
<proteinExistence type="predicted"/>
<feature type="domain" description="tRNA(Ile)-lysidine/2-thiocytidine synthase N-terminal" evidence="3">
    <location>
        <begin position="36"/>
        <end position="209"/>
    </location>
</feature>
<gene>
    <name evidence="4" type="ORF">SAMN05216462_1447</name>
</gene>
<dbReference type="Pfam" id="PF01171">
    <property type="entry name" value="ATP_bind_3"/>
    <property type="match status" value="1"/>
</dbReference>
<organism evidence="4 5">
    <name type="scientific">Xylanibacter ruminicola</name>
    <name type="common">Prevotella ruminicola</name>
    <dbReference type="NCBI Taxonomy" id="839"/>
    <lineage>
        <taxon>Bacteria</taxon>
        <taxon>Pseudomonadati</taxon>
        <taxon>Bacteroidota</taxon>
        <taxon>Bacteroidia</taxon>
        <taxon>Bacteroidales</taxon>
        <taxon>Prevotellaceae</taxon>
        <taxon>Xylanibacter</taxon>
    </lineage>
</organism>
<accession>A0A1H4AZU7</accession>
<dbReference type="SUPFAM" id="SSF52402">
    <property type="entry name" value="Adenine nucleotide alpha hydrolases-like"/>
    <property type="match status" value="1"/>
</dbReference>
<dbReference type="OrthoDB" id="9807403at2"/>
<dbReference type="AlphaFoldDB" id="A0A1H4AZU7"/>
<dbReference type="GO" id="GO:0005524">
    <property type="term" value="F:ATP binding"/>
    <property type="evidence" value="ECO:0007669"/>
    <property type="project" value="UniProtKB-KW"/>
</dbReference>
<evidence type="ECO:0000256" key="2">
    <source>
        <dbReference type="PIRSR" id="PIRSR004976-51"/>
    </source>
</evidence>
<dbReference type="GO" id="GO:0016740">
    <property type="term" value="F:transferase activity"/>
    <property type="evidence" value="ECO:0007669"/>
    <property type="project" value="UniProtKB-KW"/>
</dbReference>
<reference evidence="4 5" key="1">
    <citation type="submission" date="2016-10" db="EMBL/GenBank/DDBJ databases">
        <authorList>
            <person name="de Groot N.N."/>
        </authorList>
    </citation>
    <scope>NUCLEOTIDE SEQUENCE [LARGE SCALE GENOMIC DNA]</scope>
    <source>
        <strain evidence="4 5">D31d</strain>
    </source>
</reference>
<dbReference type="RefSeq" id="WP_074760845.1">
    <property type="nucleotide sequence ID" value="NZ_FNRF01000002.1"/>
</dbReference>
<dbReference type="GO" id="GO:0008033">
    <property type="term" value="P:tRNA processing"/>
    <property type="evidence" value="ECO:0007669"/>
    <property type="project" value="InterPro"/>
</dbReference>
<dbReference type="InterPro" id="IPR035107">
    <property type="entry name" value="tRNA_thiolation_TtcA_Ctu1"/>
</dbReference>
<feature type="binding site" evidence="2">
    <location>
        <begin position="40"/>
        <end position="42"/>
    </location>
    <ligand>
        <name>ATP</name>
        <dbReference type="ChEBI" id="CHEBI:30616"/>
    </ligand>
</feature>